<accession>A0ABY5NHN9</accession>
<reference evidence="2" key="1">
    <citation type="submission" date="2022-01" db="EMBL/GenBank/DDBJ databases">
        <title>Microbacterium eymi and Microbacterium rhizovicinus sp. nov., isolated from the rhizospheric soil of Elymus tsukushiensis, a plant native to the Dokdo Islands, Republic of Korea.</title>
        <authorList>
            <person name="Hwang Y.J."/>
        </authorList>
    </citation>
    <scope>NUCLEOTIDE SEQUENCE</scope>
    <source>
        <strain evidence="2">KUDC0405</strain>
    </source>
</reference>
<protein>
    <submittedName>
        <fullName evidence="2">Uncharacterized protein</fullName>
    </submittedName>
</protein>
<feature type="compositionally biased region" description="Basic and acidic residues" evidence="1">
    <location>
        <begin position="130"/>
        <end position="141"/>
    </location>
</feature>
<name>A0ABY5NHN9_9MICO</name>
<dbReference type="Proteomes" id="UP001054811">
    <property type="component" value="Chromosome"/>
</dbReference>
<dbReference type="EMBL" id="CP091139">
    <property type="protein sequence ID" value="UUT34692.1"/>
    <property type="molecule type" value="Genomic_DNA"/>
</dbReference>
<evidence type="ECO:0000313" key="3">
    <source>
        <dbReference type="Proteomes" id="UP001054811"/>
    </source>
</evidence>
<feature type="compositionally biased region" description="Basic and acidic residues" evidence="1">
    <location>
        <begin position="82"/>
        <end position="99"/>
    </location>
</feature>
<feature type="compositionally biased region" description="Basic and acidic residues" evidence="1">
    <location>
        <begin position="29"/>
        <end position="51"/>
    </location>
</feature>
<gene>
    <name evidence="2" type="ORF">L2X98_29920</name>
</gene>
<feature type="compositionally biased region" description="Basic residues" evidence="1">
    <location>
        <begin position="120"/>
        <end position="129"/>
    </location>
</feature>
<feature type="compositionally biased region" description="Basic and acidic residues" evidence="1">
    <location>
        <begin position="195"/>
        <end position="232"/>
    </location>
</feature>
<feature type="region of interest" description="Disordered" evidence="1">
    <location>
        <begin position="189"/>
        <end position="262"/>
    </location>
</feature>
<evidence type="ECO:0000256" key="1">
    <source>
        <dbReference type="SAM" id="MobiDB-lite"/>
    </source>
</evidence>
<feature type="region of interest" description="Disordered" evidence="1">
    <location>
        <begin position="1"/>
        <end position="172"/>
    </location>
</feature>
<proteinExistence type="predicted"/>
<organism evidence="2 3">
    <name type="scientific">Microbacterium elymi</name>
    <dbReference type="NCBI Taxonomy" id="2909587"/>
    <lineage>
        <taxon>Bacteria</taxon>
        <taxon>Bacillati</taxon>
        <taxon>Actinomycetota</taxon>
        <taxon>Actinomycetes</taxon>
        <taxon>Micrococcales</taxon>
        <taxon>Microbacteriaceae</taxon>
        <taxon>Microbacterium</taxon>
    </lineage>
</organism>
<feature type="compositionally biased region" description="Basic and acidic residues" evidence="1">
    <location>
        <begin position="1"/>
        <end position="18"/>
    </location>
</feature>
<sequence>MSENNEGRKRVPEQDVRLLHSPGARRQHERLAQGRDDIVAQQAVEDRRLGEPEDEGREECVPEVVQRILAEWHPTTHGEPPQFDRKDQDEHDSRGERGHREHARGGSRGDPVEEPTDARRRFHRERHRQHQGDHHREDADFSGHGNPLPEHLGHRHVQSQGRAEVAMQRPAEPVHVAHDERLVEPHLMGESGDLLGRRVVAEHRDSRRPRHQIDRSGGKQRDDECHRDHPCETDTNLPQHGRTSDFSFSADKGRSAIRITSS</sequence>
<keyword evidence="3" id="KW-1185">Reference proteome</keyword>
<evidence type="ECO:0000313" key="2">
    <source>
        <dbReference type="EMBL" id="UUT34692.1"/>
    </source>
</evidence>